<dbReference type="AlphaFoldDB" id="A0A844B5Q9"/>
<evidence type="ECO:0000313" key="9">
    <source>
        <dbReference type="Proteomes" id="UP000487350"/>
    </source>
</evidence>
<dbReference type="EC" id="2.1.1.63" evidence="8"/>
<evidence type="ECO:0000313" key="8">
    <source>
        <dbReference type="EMBL" id="MRD48553.1"/>
    </source>
</evidence>
<evidence type="ECO:0000256" key="1">
    <source>
        <dbReference type="ARBA" id="ARBA00001286"/>
    </source>
</evidence>
<dbReference type="InterPro" id="IPR036388">
    <property type="entry name" value="WH-like_DNA-bd_sf"/>
</dbReference>
<evidence type="ECO:0000256" key="2">
    <source>
        <dbReference type="ARBA" id="ARBA00022603"/>
    </source>
</evidence>
<comment type="catalytic activity">
    <reaction evidence="6">
        <text>a 6-O-methyl-2'-deoxyguanosine in DNA + L-cysteinyl-[protein] = S-methyl-L-cysteinyl-[protein] + a 2'-deoxyguanosine in DNA</text>
        <dbReference type="Rhea" id="RHEA:24000"/>
        <dbReference type="Rhea" id="RHEA-COMP:10131"/>
        <dbReference type="Rhea" id="RHEA-COMP:10132"/>
        <dbReference type="Rhea" id="RHEA-COMP:11367"/>
        <dbReference type="Rhea" id="RHEA-COMP:11368"/>
        <dbReference type="ChEBI" id="CHEBI:29950"/>
        <dbReference type="ChEBI" id="CHEBI:82612"/>
        <dbReference type="ChEBI" id="CHEBI:85445"/>
        <dbReference type="ChEBI" id="CHEBI:85448"/>
        <dbReference type="EC" id="2.1.1.63"/>
    </reaction>
</comment>
<keyword evidence="3 8" id="KW-0808">Transferase</keyword>
<comment type="caution">
    <text evidence="8">The sequence shown here is derived from an EMBL/GenBank/DDBJ whole genome shotgun (WGS) entry which is preliminary data.</text>
</comment>
<comment type="catalytic activity">
    <reaction evidence="1">
        <text>a 4-O-methyl-thymidine in DNA + L-cysteinyl-[protein] = a thymidine in DNA + S-methyl-L-cysteinyl-[protein]</text>
        <dbReference type="Rhea" id="RHEA:53428"/>
        <dbReference type="Rhea" id="RHEA-COMP:10131"/>
        <dbReference type="Rhea" id="RHEA-COMP:10132"/>
        <dbReference type="Rhea" id="RHEA-COMP:13555"/>
        <dbReference type="Rhea" id="RHEA-COMP:13556"/>
        <dbReference type="ChEBI" id="CHEBI:29950"/>
        <dbReference type="ChEBI" id="CHEBI:82612"/>
        <dbReference type="ChEBI" id="CHEBI:137386"/>
        <dbReference type="ChEBI" id="CHEBI:137387"/>
        <dbReference type="EC" id="2.1.1.63"/>
    </reaction>
</comment>
<feature type="domain" description="Methylated-DNA-[protein]-cysteine S-methyltransferase DNA binding" evidence="7">
    <location>
        <begin position="89"/>
        <end position="170"/>
    </location>
</feature>
<dbReference type="Proteomes" id="UP000487350">
    <property type="component" value="Unassembled WGS sequence"/>
</dbReference>
<evidence type="ECO:0000256" key="6">
    <source>
        <dbReference type="ARBA" id="ARBA00049348"/>
    </source>
</evidence>
<dbReference type="OrthoDB" id="9802228at2"/>
<reference evidence="8 9" key="1">
    <citation type="submission" date="2019-11" db="EMBL/GenBank/DDBJ databases">
        <title>Caenimonas koreensis gen. nov., sp. nov., isolated from activated sludge.</title>
        <authorList>
            <person name="Seung H.R."/>
        </authorList>
    </citation>
    <scope>NUCLEOTIDE SEQUENCE [LARGE SCALE GENOMIC DNA]</scope>
    <source>
        <strain evidence="8 9">EMB320</strain>
    </source>
</reference>
<evidence type="ECO:0000259" key="7">
    <source>
        <dbReference type="Pfam" id="PF01035"/>
    </source>
</evidence>
<dbReference type="RefSeq" id="WP_153585867.1">
    <property type="nucleotide sequence ID" value="NZ_WJBU01000013.1"/>
</dbReference>
<organism evidence="8 9">
    <name type="scientific">Caenimonas koreensis DSM 17982</name>
    <dbReference type="NCBI Taxonomy" id="1121255"/>
    <lineage>
        <taxon>Bacteria</taxon>
        <taxon>Pseudomonadati</taxon>
        <taxon>Pseudomonadota</taxon>
        <taxon>Betaproteobacteria</taxon>
        <taxon>Burkholderiales</taxon>
        <taxon>Comamonadaceae</taxon>
        <taxon>Caenimonas</taxon>
    </lineage>
</organism>
<dbReference type="PROSITE" id="PS00374">
    <property type="entry name" value="MGMT"/>
    <property type="match status" value="1"/>
</dbReference>
<dbReference type="CDD" id="cd06445">
    <property type="entry name" value="ATase"/>
    <property type="match status" value="1"/>
</dbReference>
<evidence type="ECO:0000256" key="4">
    <source>
        <dbReference type="ARBA" id="ARBA00022763"/>
    </source>
</evidence>
<dbReference type="Gene3D" id="3.30.160.70">
    <property type="entry name" value="Methylated DNA-protein cysteine methyltransferase domain"/>
    <property type="match status" value="1"/>
</dbReference>
<gene>
    <name evidence="8" type="ORF">GHT07_14795</name>
</gene>
<accession>A0A844B5Q9</accession>
<dbReference type="NCBIfam" id="TIGR00589">
    <property type="entry name" value="ogt"/>
    <property type="match status" value="1"/>
</dbReference>
<evidence type="ECO:0000256" key="5">
    <source>
        <dbReference type="ARBA" id="ARBA00023204"/>
    </source>
</evidence>
<dbReference type="InterPro" id="IPR036631">
    <property type="entry name" value="MGMT_N_sf"/>
</dbReference>
<name>A0A844B5Q9_9BURK</name>
<dbReference type="InterPro" id="IPR014048">
    <property type="entry name" value="MethylDNA_cys_MeTrfase_DNA-bd"/>
</dbReference>
<dbReference type="InterPro" id="IPR036217">
    <property type="entry name" value="MethylDNA_cys_MeTrfase_DNAb"/>
</dbReference>
<dbReference type="GO" id="GO:0006281">
    <property type="term" value="P:DNA repair"/>
    <property type="evidence" value="ECO:0007669"/>
    <property type="project" value="UniProtKB-KW"/>
</dbReference>
<dbReference type="GO" id="GO:0032259">
    <property type="term" value="P:methylation"/>
    <property type="evidence" value="ECO:0007669"/>
    <property type="project" value="UniProtKB-KW"/>
</dbReference>
<keyword evidence="4" id="KW-0227">DNA damage</keyword>
<dbReference type="PANTHER" id="PTHR10815">
    <property type="entry name" value="METHYLATED-DNA--PROTEIN-CYSTEINE METHYLTRANSFERASE"/>
    <property type="match status" value="1"/>
</dbReference>
<dbReference type="GO" id="GO:0003908">
    <property type="term" value="F:methylated-DNA-[protein]-cysteine S-methyltransferase activity"/>
    <property type="evidence" value="ECO:0007669"/>
    <property type="project" value="UniProtKB-EC"/>
</dbReference>
<dbReference type="InterPro" id="IPR001497">
    <property type="entry name" value="MethylDNA_cys_MeTrfase_AS"/>
</dbReference>
<keyword evidence="9" id="KW-1185">Reference proteome</keyword>
<keyword evidence="5" id="KW-0234">DNA repair</keyword>
<dbReference type="PANTHER" id="PTHR10815:SF5">
    <property type="entry name" value="METHYLATED-DNA--PROTEIN-CYSTEINE METHYLTRANSFERASE"/>
    <property type="match status" value="1"/>
</dbReference>
<dbReference type="Gene3D" id="1.10.10.10">
    <property type="entry name" value="Winged helix-like DNA-binding domain superfamily/Winged helix DNA-binding domain"/>
    <property type="match status" value="1"/>
</dbReference>
<dbReference type="EMBL" id="WJBU01000013">
    <property type="protein sequence ID" value="MRD48553.1"/>
    <property type="molecule type" value="Genomic_DNA"/>
</dbReference>
<proteinExistence type="predicted"/>
<evidence type="ECO:0000256" key="3">
    <source>
        <dbReference type="ARBA" id="ARBA00022679"/>
    </source>
</evidence>
<dbReference type="Pfam" id="PF01035">
    <property type="entry name" value="DNA_binding_1"/>
    <property type="match status" value="1"/>
</dbReference>
<sequence>MAAGEGYAFFSTPIGECGIAWRGDAIVGVQLPGATQAQGRARMAGRFAHLHEATPPAWVADAMRRIAALLEGEADDLRDLPLDMSAVPEFNRRVYEISRGIAPGRTLTYGDIALQLGDKGLARAVGQALGHNPFAPVVPCHRILGAGNSGTGFSAAGGVATKLKMLEIERAQLGGEPGLFD</sequence>
<protein>
    <submittedName>
        <fullName evidence="8">Methylated-DNA--[protein]-cysteine S-methyltransferase</fullName>
        <ecNumber evidence="8">2.1.1.63</ecNumber>
    </submittedName>
</protein>
<dbReference type="SUPFAM" id="SSF46767">
    <property type="entry name" value="Methylated DNA-protein cysteine methyltransferase, C-terminal domain"/>
    <property type="match status" value="1"/>
</dbReference>
<keyword evidence="2 8" id="KW-0489">Methyltransferase</keyword>
<dbReference type="SUPFAM" id="SSF53155">
    <property type="entry name" value="Methylated DNA-protein cysteine methyltransferase domain"/>
    <property type="match status" value="1"/>
</dbReference>